<keyword evidence="4" id="KW-0493">Microtubule</keyword>
<dbReference type="Pfam" id="PF12770">
    <property type="entry name" value="CHAT"/>
    <property type="match status" value="1"/>
</dbReference>
<keyword evidence="8" id="KW-0505">Motor protein</keyword>
<organism evidence="12 13">
    <name type="scientific">Candidatus Defluviibacterium haderslevense</name>
    <dbReference type="NCBI Taxonomy" id="2981993"/>
    <lineage>
        <taxon>Bacteria</taxon>
        <taxon>Pseudomonadati</taxon>
        <taxon>Bacteroidota</taxon>
        <taxon>Saprospiria</taxon>
        <taxon>Saprospirales</taxon>
        <taxon>Saprospiraceae</taxon>
        <taxon>Candidatus Defluviibacterium</taxon>
    </lineage>
</organism>
<evidence type="ECO:0000256" key="9">
    <source>
        <dbReference type="ARBA" id="ARBA00023212"/>
    </source>
</evidence>
<evidence type="ECO:0000313" key="13">
    <source>
        <dbReference type="Proteomes" id="UP000808349"/>
    </source>
</evidence>
<dbReference type="GO" id="GO:0007018">
    <property type="term" value="P:microtubule-based movement"/>
    <property type="evidence" value="ECO:0007669"/>
    <property type="project" value="TreeGrafter"/>
</dbReference>
<dbReference type="Proteomes" id="UP000808349">
    <property type="component" value="Unassembled WGS sequence"/>
</dbReference>
<sequence length="916" mass="104317">MNSKIHPVYTKCIMALGVLFYVQKNFIQAEPYFLEAKLKYEKTIGTEHLDYAKCMNNLAGIYTEFGYYEKAESYFKKSKSIWEAKAPEHPNFAVSINSLAVLYTTMGEYKKAELLYLQAIDVRKKTLGTNHQDYAASLSNLGTLYAFMRNYDKAENLMLQSLHIREQVYGRRSEPVAIELNNLALLYKNMGKDENLEKYFLEAKSIWEELSAMETSYYATVVKNLGVYHMTKKNYPVADSLFKIALNKYEKIVGKSHQDYASVLSYLGYIETINHHFVEAEKYLLETKNILELSLGQKNEFYTNSLNALFFLYWEKQDFNLASQYLIQVLHNDISSLQTASTHLSEKELRSFIVDFSKRLSYSFSFIPHKNELVEECYNDILFFKGFLLNSRSQLKNYANSDSISEDYFNQLKAAHRLLSIEYSKPIASQRNVSDLEEKANSLEKLLITNNKLYSSAINQVKWNQICNQLKTGEAAVEFVHYQLYAPELIDSIMYAAMILRKGYLKPKFILLFEEKELNNLLQAHSTKKSDYVNGLYNTTDRGIMEDKSLNKSLYELLWKPMETELLGINKIYYSPSGLIHRINLDAIPINQEIILSDKYTLIGLNSTRQLVISNSVDIKNNEAVLFGGLRFDYDSTQLNHGILLASNDRSDNADIHIDSVNRSGSWNYLLGTEREVNSLEKILTSSGIKVEIKKGYGGTEESFKEIGKTLNGSPRILHIATHGYFFPDADRTISAKGRMTNDPANSGGTASEVTAKAASSKLKVEFETTEPVFKTSEHPMLRSGLIMAGGNAAWQGNQTLEGKEDGILTAYEISQMNLSNTELVVLSACETGLGDIEGNEGVYGLQRAFKIAGAKYFIMSLWQVPDKQTSILMTTFYKKWLEEKMNIPDAFHAAQKELRDLGLDPYQWAGFVLVE</sequence>
<evidence type="ECO:0000256" key="6">
    <source>
        <dbReference type="ARBA" id="ARBA00022803"/>
    </source>
</evidence>
<dbReference type="EMBL" id="JADKFW010000004">
    <property type="protein sequence ID" value="MBK9716372.1"/>
    <property type="molecule type" value="Genomic_DNA"/>
</dbReference>
<proteinExistence type="inferred from homology"/>
<accession>A0A9D7S5R9</accession>
<evidence type="ECO:0000259" key="11">
    <source>
        <dbReference type="Pfam" id="PF12770"/>
    </source>
</evidence>
<keyword evidence="5" id="KW-0677">Repeat</keyword>
<reference evidence="12 13" key="1">
    <citation type="submission" date="2020-10" db="EMBL/GenBank/DDBJ databases">
        <title>Connecting structure to function with the recovery of over 1000 high-quality activated sludge metagenome-assembled genomes encoding full-length rRNA genes using long-read sequencing.</title>
        <authorList>
            <person name="Singleton C.M."/>
            <person name="Petriglieri F."/>
            <person name="Kristensen J.M."/>
            <person name="Kirkegaard R.H."/>
            <person name="Michaelsen T.Y."/>
            <person name="Andersen M.H."/>
            <person name="Karst S.M."/>
            <person name="Dueholm M.S."/>
            <person name="Nielsen P.H."/>
            <person name="Albertsen M."/>
        </authorList>
    </citation>
    <scope>NUCLEOTIDE SEQUENCE [LARGE SCALE GENOMIC DNA]</scope>
    <source>
        <strain evidence="12">Ribe_18-Q3-R11-54_BAT3C.373</strain>
    </source>
</reference>
<dbReference type="GO" id="GO:0005874">
    <property type="term" value="C:microtubule"/>
    <property type="evidence" value="ECO:0007669"/>
    <property type="project" value="UniProtKB-KW"/>
</dbReference>
<dbReference type="InterPro" id="IPR011990">
    <property type="entry name" value="TPR-like_helical_dom_sf"/>
</dbReference>
<keyword evidence="3" id="KW-0963">Cytoplasm</keyword>
<evidence type="ECO:0000256" key="10">
    <source>
        <dbReference type="PROSITE-ProRule" id="PRU00339"/>
    </source>
</evidence>
<evidence type="ECO:0000256" key="1">
    <source>
        <dbReference type="ARBA" id="ARBA00004245"/>
    </source>
</evidence>
<dbReference type="GO" id="GO:0019894">
    <property type="term" value="F:kinesin binding"/>
    <property type="evidence" value="ECO:0007669"/>
    <property type="project" value="TreeGrafter"/>
</dbReference>
<dbReference type="PANTHER" id="PTHR45783">
    <property type="entry name" value="KINESIN LIGHT CHAIN"/>
    <property type="match status" value="1"/>
</dbReference>
<comment type="subcellular location">
    <subcellularLocation>
        <location evidence="1">Cytoplasm</location>
        <location evidence="1">Cytoskeleton</location>
    </subcellularLocation>
</comment>
<gene>
    <name evidence="12" type="ORF">IPO85_02385</name>
</gene>
<feature type="domain" description="CHAT" evidence="11">
    <location>
        <begin position="552"/>
        <end position="915"/>
    </location>
</feature>
<evidence type="ECO:0000256" key="3">
    <source>
        <dbReference type="ARBA" id="ARBA00022490"/>
    </source>
</evidence>
<dbReference type="InterPro" id="IPR019734">
    <property type="entry name" value="TPR_rpt"/>
</dbReference>
<dbReference type="SMART" id="SM00028">
    <property type="entry name" value="TPR"/>
    <property type="match status" value="6"/>
</dbReference>
<name>A0A9D7S5R9_9BACT</name>
<evidence type="ECO:0000256" key="5">
    <source>
        <dbReference type="ARBA" id="ARBA00022737"/>
    </source>
</evidence>
<dbReference type="GO" id="GO:0005871">
    <property type="term" value="C:kinesin complex"/>
    <property type="evidence" value="ECO:0007669"/>
    <property type="project" value="InterPro"/>
</dbReference>
<keyword evidence="9" id="KW-0206">Cytoskeleton</keyword>
<dbReference type="PROSITE" id="PS50005">
    <property type="entry name" value="TPR"/>
    <property type="match status" value="1"/>
</dbReference>
<dbReference type="InterPro" id="IPR002151">
    <property type="entry name" value="Kinesin_light"/>
</dbReference>
<evidence type="ECO:0000313" key="12">
    <source>
        <dbReference type="EMBL" id="MBK9716372.1"/>
    </source>
</evidence>
<feature type="repeat" description="TPR" evidence="10">
    <location>
        <begin position="93"/>
        <end position="126"/>
    </location>
</feature>
<dbReference type="InterPro" id="IPR024983">
    <property type="entry name" value="CHAT_dom"/>
</dbReference>
<evidence type="ECO:0000256" key="8">
    <source>
        <dbReference type="ARBA" id="ARBA00023175"/>
    </source>
</evidence>
<evidence type="ECO:0000256" key="2">
    <source>
        <dbReference type="ARBA" id="ARBA00009622"/>
    </source>
</evidence>
<dbReference type="PANTHER" id="PTHR45783:SF3">
    <property type="entry name" value="KINESIN LIGHT CHAIN"/>
    <property type="match status" value="1"/>
</dbReference>
<protein>
    <submittedName>
        <fullName evidence="12">CHAT domain-containing protein</fullName>
    </submittedName>
</protein>
<dbReference type="Gene3D" id="1.25.40.10">
    <property type="entry name" value="Tetratricopeptide repeat domain"/>
    <property type="match status" value="3"/>
</dbReference>
<evidence type="ECO:0000256" key="7">
    <source>
        <dbReference type="ARBA" id="ARBA00023054"/>
    </source>
</evidence>
<dbReference type="Pfam" id="PF13424">
    <property type="entry name" value="TPR_12"/>
    <property type="match status" value="2"/>
</dbReference>
<evidence type="ECO:0000256" key="4">
    <source>
        <dbReference type="ARBA" id="ARBA00022701"/>
    </source>
</evidence>
<dbReference type="SUPFAM" id="SSF48452">
    <property type="entry name" value="TPR-like"/>
    <property type="match status" value="3"/>
</dbReference>
<dbReference type="AlphaFoldDB" id="A0A9D7S5R9"/>
<comment type="similarity">
    <text evidence="2">Belongs to the kinesin light chain family.</text>
</comment>
<dbReference type="GO" id="GO:0005737">
    <property type="term" value="C:cytoplasm"/>
    <property type="evidence" value="ECO:0007669"/>
    <property type="project" value="TreeGrafter"/>
</dbReference>
<keyword evidence="6 10" id="KW-0802">TPR repeat</keyword>
<keyword evidence="7" id="KW-0175">Coiled coil</keyword>
<comment type="caution">
    <text evidence="12">The sequence shown here is derived from an EMBL/GenBank/DDBJ whole genome shotgun (WGS) entry which is preliminary data.</text>
</comment>